<dbReference type="CDD" id="cd00051">
    <property type="entry name" value="EFh"/>
    <property type="match status" value="1"/>
</dbReference>
<dbReference type="SUPFAM" id="SSF47473">
    <property type="entry name" value="EF-hand"/>
    <property type="match status" value="1"/>
</dbReference>
<dbReference type="GO" id="GO:0005509">
    <property type="term" value="F:calcium ion binding"/>
    <property type="evidence" value="ECO:0007669"/>
    <property type="project" value="InterPro"/>
</dbReference>
<dbReference type="SMART" id="SM00054">
    <property type="entry name" value="EFh"/>
    <property type="match status" value="2"/>
</dbReference>
<dbReference type="InterPro" id="IPR051977">
    <property type="entry name" value="Rab11-interacting_regulator"/>
</dbReference>
<dbReference type="FunFam" id="1.10.238.10:FF:000284">
    <property type="entry name" value="RAB11 family interacting protein 4"/>
    <property type="match status" value="1"/>
</dbReference>
<dbReference type="GO" id="GO:0030496">
    <property type="term" value="C:midbody"/>
    <property type="evidence" value="ECO:0007669"/>
    <property type="project" value="TreeGrafter"/>
</dbReference>
<reference evidence="3" key="1">
    <citation type="submission" date="2025-08" db="UniProtKB">
        <authorList>
            <consortium name="Ensembl"/>
        </authorList>
    </citation>
    <scope>IDENTIFICATION</scope>
</reference>
<protein>
    <submittedName>
        <fullName evidence="3">RAB11 family interacting protein 4 (class II) a</fullName>
    </submittedName>
</protein>
<organism evidence="3 4">
    <name type="scientific">Cyprinus carpio</name>
    <name type="common">Common carp</name>
    <dbReference type="NCBI Taxonomy" id="7962"/>
    <lineage>
        <taxon>Eukaryota</taxon>
        <taxon>Metazoa</taxon>
        <taxon>Chordata</taxon>
        <taxon>Craniata</taxon>
        <taxon>Vertebrata</taxon>
        <taxon>Euteleostomi</taxon>
        <taxon>Actinopterygii</taxon>
        <taxon>Neopterygii</taxon>
        <taxon>Teleostei</taxon>
        <taxon>Ostariophysi</taxon>
        <taxon>Cypriniformes</taxon>
        <taxon>Cyprinidae</taxon>
        <taxon>Cyprininae</taxon>
        <taxon>Cyprinus</taxon>
    </lineage>
</organism>
<dbReference type="InterPro" id="IPR011992">
    <property type="entry name" value="EF-hand-dom_pair"/>
</dbReference>
<evidence type="ECO:0000313" key="4">
    <source>
        <dbReference type="Proteomes" id="UP000694701"/>
    </source>
</evidence>
<dbReference type="PANTHER" id="PTHR15726">
    <property type="entry name" value="RAB11-FAMILY INTERACTING PROTEIN"/>
    <property type="match status" value="1"/>
</dbReference>
<dbReference type="PROSITE" id="PS50222">
    <property type="entry name" value="EF_HAND_2"/>
    <property type="match status" value="1"/>
</dbReference>
<feature type="domain" description="EF-hand" evidence="2">
    <location>
        <begin position="14"/>
        <end position="49"/>
    </location>
</feature>
<dbReference type="PANTHER" id="PTHR15726:SF5">
    <property type="entry name" value="RAB11 FAMILY-INTERACTING PROTEIN 4"/>
    <property type="match status" value="1"/>
</dbReference>
<gene>
    <name evidence="3" type="primary">rab11fip4a</name>
</gene>
<evidence type="ECO:0000313" key="3">
    <source>
        <dbReference type="Ensembl" id="ENSCCRP00020010048.1"/>
    </source>
</evidence>
<dbReference type="Ensembl" id="ENSCCRT00020011160.1">
    <property type="protein sequence ID" value="ENSCCRP00020010048.1"/>
    <property type="gene ID" value="ENSCCRG00020004881.1"/>
</dbReference>
<dbReference type="GO" id="GO:0055038">
    <property type="term" value="C:recycling endosome membrane"/>
    <property type="evidence" value="ECO:0007669"/>
    <property type="project" value="TreeGrafter"/>
</dbReference>
<dbReference type="AlphaFoldDB" id="A0A8C2CBP6"/>
<dbReference type="Proteomes" id="UP000694701">
    <property type="component" value="Unplaced"/>
</dbReference>
<dbReference type="InterPro" id="IPR002048">
    <property type="entry name" value="EF_hand_dom"/>
</dbReference>
<dbReference type="GO" id="GO:0032154">
    <property type="term" value="C:cleavage furrow"/>
    <property type="evidence" value="ECO:0007669"/>
    <property type="project" value="TreeGrafter"/>
</dbReference>
<dbReference type="GO" id="GO:0030139">
    <property type="term" value="C:endocytic vesicle"/>
    <property type="evidence" value="ECO:0007669"/>
    <property type="project" value="TreeGrafter"/>
</dbReference>
<evidence type="ECO:0000259" key="2">
    <source>
        <dbReference type="PROSITE" id="PS50222"/>
    </source>
</evidence>
<evidence type="ECO:0000256" key="1">
    <source>
        <dbReference type="SAM" id="MobiDB-lite"/>
    </source>
</evidence>
<proteinExistence type="predicted"/>
<dbReference type="GO" id="GO:0032465">
    <property type="term" value="P:regulation of cytokinesis"/>
    <property type="evidence" value="ECO:0007669"/>
    <property type="project" value="TreeGrafter"/>
</dbReference>
<dbReference type="Gene3D" id="1.10.238.10">
    <property type="entry name" value="EF-hand"/>
    <property type="match status" value="1"/>
</dbReference>
<dbReference type="Pfam" id="PF13499">
    <property type="entry name" value="EF-hand_7"/>
    <property type="match status" value="1"/>
</dbReference>
<feature type="compositionally biased region" description="Polar residues" evidence="1">
    <location>
        <begin position="219"/>
        <end position="237"/>
    </location>
</feature>
<accession>A0A8C2CBP6</accession>
<name>A0A8C2CBP6_CYPCA</name>
<feature type="region of interest" description="Disordered" evidence="1">
    <location>
        <begin position="144"/>
        <end position="165"/>
    </location>
</feature>
<dbReference type="GO" id="GO:0032456">
    <property type="term" value="P:endocytic recycling"/>
    <property type="evidence" value="ECO:0007669"/>
    <property type="project" value="TreeGrafter"/>
</dbReference>
<feature type="region of interest" description="Disordered" evidence="1">
    <location>
        <begin position="197"/>
        <end position="237"/>
    </location>
</feature>
<sequence length="276" mass="30323">MDGNILPDQEQLLVFLKKLKEVFDVCDEDADGYIRVEHFVDLGLQFGQGDEVKKFAKYLDPNAHGRINFKDFCHGVFAIKGCEEILKTALGTPNISAQSYQTDNGYYYQHGEGSLGPPIIVCTRPYPCQMYSDEEGMVGRDVQEADMDSGAGSESSEGGRHDDKEGLGGLFLRGNSCGQMVSSAAASVISVEEQFEDYGEGEDVDFTPSSPIPDDDTRTNGFSDLGSSLPSSAGQTPQKIRHLYNSELLDVYCSQCCKKVNLLNDLEQQRVKLAHC</sequence>